<evidence type="ECO:0000256" key="3">
    <source>
        <dbReference type="ARBA" id="ARBA00022989"/>
    </source>
</evidence>
<evidence type="ECO:0000256" key="5">
    <source>
        <dbReference type="SAM" id="MobiDB-lite"/>
    </source>
</evidence>
<protein>
    <submittedName>
        <fullName evidence="7">Uncharacterized protein</fullName>
    </submittedName>
</protein>
<feature type="transmembrane region" description="Helical" evidence="6">
    <location>
        <begin position="325"/>
        <end position="345"/>
    </location>
</feature>
<proteinExistence type="predicted"/>
<dbReference type="GO" id="GO:0005385">
    <property type="term" value="F:zinc ion transmembrane transporter activity"/>
    <property type="evidence" value="ECO:0007669"/>
    <property type="project" value="TreeGrafter"/>
</dbReference>
<feature type="transmembrane region" description="Helical" evidence="6">
    <location>
        <begin position="357"/>
        <end position="377"/>
    </location>
</feature>
<comment type="caution">
    <text evidence="7">The sequence shown here is derived from an EMBL/GenBank/DDBJ whole genome shotgun (WGS) entry which is preliminary data.</text>
</comment>
<feature type="transmembrane region" description="Helical" evidence="6">
    <location>
        <begin position="6"/>
        <end position="31"/>
    </location>
</feature>
<dbReference type="GO" id="GO:0005886">
    <property type="term" value="C:plasma membrane"/>
    <property type="evidence" value="ECO:0007669"/>
    <property type="project" value="TreeGrafter"/>
</dbReference>
<dbReference type="PANTHER" id="PTHR11040:SF219">
    <property type="entry name" value="ZRT (ZRT), IRT- (IRT-) LIKE PROTEIN TRANSPORTER"/>
    <property type="match status" value="1"/>
</dbReference>
<evidence type="ECO:0000256" key="2">
    <source>
        <dbReference type="ARBA" id="ARBA00022692"/>
    </source>
</evidence>
<feature type="transmembrane region" description="Helical" evidence="6">
    <location>
        <begin position="234"/>
        <end position="254"/>
    </location>
</feature>
<dbReference type="EMBL" id="JAIWYP010000008">
    <property type="protein sequence ID" value="KAH3779727.1"/>
    <property type="molecule type" value="Genomic_DNA"/>
</dbReference>
<comment type="subcellular location">
    <subcellularLocation>
        <location evidence="1">Membrane</location>
        <topology evidence="1">Multi-pass membrane protein</topology>
    </subcellularLocation>
</comment>
<evidence type="ECO:0000256" key="1">
    <source>
        <dbReference type="ARBA" id="ARBA00004141"/>
    </source>
</evidence>
<feature type="transmembrane region" description="Helical" evidence="6">
    <location>
        <begin position="43"/>
        <end position="64"/>
    </location>
</feature>
<keyword evidence="3 6" id="KW-1133">Transmembrane helix</keyword>
<keyword evidence="2 6" id="KW-0812">Transmembrane</keyword>
<reference evidence="7" key="2">
    <citation type="submission" date="2020-11" db="EMBL/GenBank/DDBJ databases">
        <authorList>
            <person name="McCartney M.A."/>
            <person name="Auch B."/>
            <person name="Kono T."/>
            <person name="Mallez S."/>
            <person name="Becker A."/>
            <person name="Gohl D.M."/>
            <person name="Silverstein K.A.T."/>
            <person name="Koren S."/>
            <person name="Bechman K.B."/>
            <person name="Herman A."/>
            <person name="Abrahante J.E."/>
            <person name="Garbe J."/>
        </authorList>
    </citation>
    <scope>NUCLEOTIDE SEQUENCE</scope>
    <source>
        <strain evidence="7">Duluth1</strain>
        <tissue evidence="7">Whole animal</tissue>
    </source>
</reference>
<dbReference type="Proteomes" id="UP000828390">
    <property type="component" value="Unassembled WGS sequence"/>
</dbReference>
<keyword evidence="8" id="KW-1185">Reference proteome</keyword>
<dbReference type="Pfam" id="PF02535">
    <property type="entry name" value="Zip"/>
    <property type="match status" value="1"/>
</dbReference>
<gene>
    <name evidence="7" type="ORF">DPMN_157534</name>
</gene>
<evidence type="ECO:0000256" key="4">
    <source>
        <dbReference type="ARBA" id="ARBA00023136"/>
    </source>
</evidence>
<feature type="region of interest" description="Disordered" evidence="5">
    <location>
        <begin position="199"/>
        <end position="226"/>
    </location>
</feature>
<dbReference type="AlphaFoldDB" id="A0A9D4EG54"/>
<reference evidence="7" key="1">
    <citation type="journal article" date="2019" name="bioRxiv">
        <title>The Genome of the Zebra Mussel, Dreissena polymorpha: A Resource for Invasive Species Research.</title>
        <authorList>
            <person name="McCartney M.A."/>
            <person name="Auch B."/>
            <person name="Kono T."/>
            <person name="Mallez S."/>
            <person name="Zhang Y."/>
            <person name="Obille A."/>
            <person name="Becker A."/>
            <person name="Abrahante J.E."/>
            <person name="Garbe J."/>
            <person name="Badalamenti J.P."/>
            <person name="Herman A."/>
            <person name="Mangelson H."/>
            <person name="Liachko I."/>
            <person name="Sullivan S."/>
            <person name="Sone E.D."/>
            <person name="Koren S."/>
            <person name="Silverstein K.A.T."/>
            <person name="Beckman K.B."/>
            <person name="Gohl D.M."/>
        </authorList>
    </citation>
    <scope>NUCLEOTIDE SEQUENCE</scope>
    <source>
        <strain evidence="7">Duluth1</strain>
        <tissue evidence="7">Whole animal</tissue>
    </source>
</reference>
<name>A0A9D4EG54_DREPO</name>
<keyword evidence="4 6" id="KW-0472">Membrane</keyword>
<feature type="transmembrane region" description="Helical" evidence="6">
    <location>
        <begin position="84"/>
        <end position="104"/>
    </location>
</feature>
<sequence>MDNSKIASLFILFGLSAICGFLSILLLKCLIRKFGTSSKVNLVVSWLDCFSGGVFFAATVLDLLPEAREVMENALKHYDFETEYPLTELLLCVGFFSMLFVEHLSHFLCSPRKVEKSNEANAEPQQHEDVAIEVHGKHSENTVIFESCIDSSVSQTYGAIGQPGKEKSPVWSAIPTDSFATDTKNKSSLSVAFTSDDGKNPDIRNAESTNLLSDANTSTEPRTEEGKRSKIRGAVLLIALSLHMIFDGLALGLLTETSAVWQLLGALSVHKCLVFFTIGIQSVEILSSSKKAACIVIVLALVSPLGLLIGEAINSSDDVITRDTVSAVLQGIATGTFLFVTFFEILLRELGSHNSTLLKIIFSFFGFVLMALVRLLAHED</sequence>
<feature type="transmembrane region" description="Helical" evidence="6">
    <location>
        <begin position="260"/>
        <end position="280"/>
    </location>
</feature>
<accession>A0A9D4EG54</accession>
<organism evidence="7 8">
    <name type="scientific">Dreissena polymorpha</name>
    <name type="common">Zebra mussel</name>
    <name type="synonym">Mytilus polymorpha</name>
    <dbReference type="NCBI Taxonomy" id="45954"/>
    <lineage>
        <taxon>Eukaryota</taxon>
        <taxon>Metazoa</taxon>
        <taxon>Spiralia</taxon>
        <taxon>Lophotrochozoa</taxon>
        <taxon>Mollusca</taxon>
        <taxon>Bivalvia</taxon>
        <taxon>Autobranchia</taxon>
        <taxon>Heteroconchia</taxon>
        <taxon>Euheterodonta</taxon>
        <taxon>Imparidentia</taxon>
        <taxon>Neoheterodontei</taxon>
        <taxon>Myida</taxon>
        <taxon>Dreissenoidea</taxon>
        <taxon>Dreissenidae</taxon>
        <taxon>Dreissena</taxon>
    </lineage>
</organism>
<dbReference type="InterPro" id="IPR003689">
    <property type="entry name" value="ZIP"/>
</dbReference>
<evidence type="ECO:0000313" key="8">
    <source>
        <dbReference type="Proteomes" id="UP000828390"/>
    </source>
</evidence>
<evidence type="ECO:0000313" key="7">
    <source>
        <dbReference type="EMBL" id="KAH3779727.1"/>
    </source>
</evidence>
<evidence type="ECO:0000256" key="6">
    <source>
        <dbReference type="SAM" id="Phobius"/>
    </source>
</evidence>
<feature type="transmembrane region" description="Helical" evidence="6">
    <location>
        <begin position="292"/>
        <end position="313"/>
    </location>
</feature>
<feature type="compositionally biased region" description="Polar residues" evidence="5">
    <location>
        <begin position="206"/>
        <end position="220"/>
    </location>
</feature>
<dbReference type="PANTHER" id="PTHR11040">
    <property type="entry name" value="ZINC/IRON TRANSPORTER"/>
    <property type="match status" value="1"/>
</dbReference>